<evidence type="ECO:0000256" key="6">
    <source>
        <dbReference type="ARBA" id="ARBA00047422"/>
    </source>
</evidence>
<accession>A0ABU4RNI1</accession>
<protein>
    <recommendedName>
        <fullName evidence="1">DNA (cytosine-5-)-methyltransferase</fullName>
        <ecNumber evidence="1">2.1.1.37</ecNumber>
    </recommendedName>
</protein>
<evidence type="ECO:0000256" key="3">
    <source>
        <dbReference type="ARBA" id="ARBA00022679"/>
    </source>
</evidence>
<dbReference type="GO" id="GO:0008168">
    <property type="term" value="F:methyltransferase activity"/>
    <property type="evidence" value="ECO:0007669"/>
    <property type="project" value="UniProtKB-KW"/>
</dbReference>
<dbReference type="EC" id="2.1.1.37" evidence="1"/>
<feature type="active site" evidence="7">
    <location>
        <position position="80"/>
    </location>
</feature>
<evidence type="ECO:0000256" key="4">
    <source>
        <dbReference type="ARBA" id="ARBA00022691"/>
    </source>
</evidence>
<keyword evidence="5" id="KW-0680">Restriction system</keyword>
<evidence type="ECO:0000256" key="1">
    <source>
        <dbReference type="ARBA" id="ARBA00011975"/>
    </source>
</evidence>
<evidence type="ECO:0000313" key="9">
    <source>
        <dbReference type="Proteomes" id="UP001274321"/>
    </source>
</evidence>
<keyword evidence="2 7" id="KW-0489">Methyltransferase</keyword>
<keyword evidence="9" id="KW-1185">Reference proteome</keyword>
<dbReference type="GO" id="GO:0032259">
    <property type="term" value="P:methylation"/>
    <property type="evidence" value="ECO:0007669"/>
    <property type="project" value="UniProtKB-KW"/>
</dbReference>
<sequence>MNSIELFAGAGGLGMGLHQAGFHPVRVVEWDRYCCDTLTENKRRGIKAMAGWNVTHGDVRAVDFSSYEGKLQLISGGPPCQPFSLGGKHRAHDDVRDMFPQAIRAVRQARPKAFIFENVKGLTRASFRNYYEYVRLQLEHPTIVARPDESWNEHLARLEGHHTSGSRTDLHYRVVTRVLNAANFGVPQRRERVVFVGLRDDLNVTWSFPTETHSLEGLLWDQTYGNYWDRHRVSRRGQLMSPRAIDRAKRIHIKPDSLPWRTVRDAIHDLPDLESLDGPPAGVLNHRFQPGARSYPGHTGSPLDEPAKTLKAGVHGVPGGENMLARPDGSVRYFSVRESARLQTFPDNFLFHGSWSETMRQLGNAVPVMLAQAVGESVAKHLTAAA</sequence>
<comment type="catalytic activity">
    <reaction evidence="6">
        <text>a 2'-deoxycytidine in DNA + S-adenosyl-L-methionine = a 5-methyl-2'-deoxycytidine in DNA + S-adenosyl-L-homocysteine + H(+)</text>
        <dbReference type="Rhea" id="RHEA:13681"/>
        <dbReference type="Rhea" id="RHEA-COMP:11369"/>
        <dbReference type="Rhea" id="RHEA-COMP:11370"/>
        <dbReference type="ChEBI" id="CHEBI:15378"/>
        <dbReference type="ChEBI" id="CHEBI:57856"/>
        <dbReference type="ChEBI" id="CHEBI:59789"/>
        <dbReference type="ChEBI" id="CHEBI:85452"/>
        <dbReference type="ChEBI" id="CHEBI:85454"/>
        <dbReference type="EC" id="2.1.1.37"/>
    </reaction>
</comment>
<dbReference type="PROSITE" id="PS00095">
    <property type="entry name" value="C5_MTASE_2"/>
    <property type="match status" value="1"/>
</dbReference>
<dbReference type="PROSITE" id="PS51679">
    <property type="entry name" value="SAM_MT_C5"/>
    <property type="match status" value="1"/>
</dbReference>
<dbReference type="InterPro" id="IPR001525">
    <property type="entry name" value="C5_MeTfrase"/>
</dbReference>
<name>A0ABU4RNI1_9HYPH</name>
<dbReference type="SUPFAM" id="SSF53335">
    <property type="entry name" value="S-adenosyl-L-methionine-dependent methyltransferases"/>
    <property type="match status" value="1"/>
</dbReference>
<comment type="caution">
    <text evidence="8">The sequence shown here is derived from an EMBL/GenBank/DDBJ whole genome shotgun (WGS) entry which is preliminary data.</text>
</comment>
<gene>
    <name evidence="8" type="ORF">SCD90_08770</name>
</gene>
<dbReference type="Gene3D" id="3.40.50.150">
    <property type="entry name" value="Vaccinia Virus protein VP39"/>
    <property type="match status" value="1"/>
</dbReference>
<dbReference type="InterPro" id="IPR031303">
    <property type="entry name" value="C5_meth_CS"/>
</dbReference>
<keyword evidence="4 7" id="KW-0949">S-adenosyl-L-methionine</keyword>
<dbReference type="Gene3D" id="3.90.120.10">
    <property type="entry name" value="DNA Methylase, subunit A, domain 2"/>
    <property type="match status" value="1"/>
</dbReference>
<dbReference type="InterPro" id="IPR050390">
    <property type="entry name" value="C5-Methyltransferase"/>
</dbReference>
<dbReference type="PANTHER" id="PTHR10629:SF52">
    <property type="entry name" value="DNA (CYTOSINE-5)-METHYLTRANSFERASE 1"/>
    <property type="match status" value="1"/>
</dbReference>
<dbReference type="Pfam" id="PF00145">
    <property type="entry name" value="DNA_methylase"/>
    <property type="match status" value="2"/>
</dbReference>
<dbReference type="InterPro" id="IPR029063">
    <property type="entry name" value="SAM-dependent_MTases_sf"/>
</dbReference>
<keyword evidence="3 7" id="KW-0808">Transferase</keyword>
<evidence type="ECO:0000256" key="7">
    <source>
        <dbReference type="PROSITE-ProRule" id="PRU01016"/>
    </source>
</evidence>
<proteinExistence type="inferred from homology"/>
<evidence type="ECO:0000256" key="5">
    <source>
        <dbReference type="ARBA" id="ARBA00022747"/>
    </source>
</evidence>
<dbReference type="EMBL" id="JAXAFJ010000004">
    <property type="protein sequence ID" value="MDX6806156.1"/>
    <property type="molecule type" value="Genomic_DNA"/>
</dbReference>
<reference evidence="8 9" key="1">
    <citation type="submission" date="2023-11" db="EMBL/GenBank/DDBJ databases">
        <authorList>
            <person name="Bao R."/>
        </authorList>
    </citation>
    <scope>NUCLEOTIDE SEQUENCE [LARGE SCALE GENOMIC DNA]</scope>
    <source>
        <strain evidence="8 9">PJ23</strain>
    </source>
</reference>
<organism evidence="8 9">
    <name type="scientific">Terrihabitans rhizophilus</name>
    <dbReference type="NCBI Taxonomy" id="3092662"/>
    <lineage>
        <taxon>Bacteria</taxon>
        <taxon>Pseudomonadati</taxon>
        <taxon>Pseudomonadota</taxon>
        <taxon>Alphaproteobacteria</taxon>
        <taxon>Hyphomicrobiales</taxon>
        <taxon>Terrihabitans</taxon>
    </lineage>
</organism>
<dbReference type="PANTHER" id="PTHR10629">
    <property type="entry name" value="CYTOSINE-SPECIFIC METHYLTRANSFERASE"/>
    <property type="match status" value="1"/>
</dbReference>
<evidence type="ECO:0000313" key="8">
    <source>
        <dbReference type="EMBL" id="MDX6806156.1"/>
    </source>
</evidence>
<evidence type="ECO:0000256" key="2">
    <source>
        <dbReference type="ARBA" id="ARBA00022603"/>
    </source>
</evidence>
<comment type="similarity">
    <text evidence="7">Belongs to the class I-like SAM-binding methyltransferase superfamily. C5-methyltransferase family.</text>
</comment>
<dbReference type="PRINTS" id="PR00105">
    <property type="entry name" value="C5METTRFRASE"/>
</dbReference>
<dbReference type="RefSeq" id="WP_319844275.1">
    <property type="nucleotide sequence ID" value="NZ_JAXAFJ010000004.1"/>
</dbReference>
<dbReference type="Proteomes" id="UP001274321">
    <property type="component" value="Unassembled WGS sequence"/>
</dbReference>